<organism evidence="2 3">
    <name type="scientific">Legionella cardiaca</name>
    <dbReference type="NCBI Taxonomy" id="1071983"/>
    <lineage>
        <taxon>Bacteria</taxon>
        <taxon>Pseudomonadati</taxon>
        <taxon>Pseudomonadota</taxon>
        <taxon>Gammaproteobacteria</taxon>
        <taxon>Legionellales</taxon>
        <taxon>Legionellaceae</taxon>
        <taxon>Legionella</taxon>
    </lineage>
</organism>
<keyword evidence="3" id="KW-1185">Reference proteome</keyword>
<name>A0ABY8AW43_9GAMM</name>
<feature type="region of interest" description="Disordered" evidence="1">
    <location>
        <begin position="344"/>
        <end position="363"/>
    </location>
</feature>
<sequence length="412" mass="46859">MYKFEGSTDFFVAQLLADQQEPVIVEETPKPRVITNLNQDELLQKLHQSKGQCSPSDSEISVYIRRMGQKIPQGDLISTVYYPYCGADVAHVFLLFPSCTSVVGFGRDDFGGIDNLNYYNEDNNFMSVPVWFAGGFDSHKYHEEKGNDYPDGRYKVCPDVLLRITQVLGGEILKIETEQLGPDKEDVIHHVHFMLDDVERRFTYAKYEVKRRTEIVDSPVRNYLVSQNPDALLLKAIPDVLLTQYDDGLEMALATVNRKEQIVISDGRTYNWEKNYSKKDEPQPVFVPYTNLKAIELSRPFGYGSTIFIGHGEQLMNGYASKRSKKHDTQESTKIVNNLESAKENKELSPARTEVKNKPSETEIKKAAKTDKISSIGTAAKFFLPFQLHRKFLKTTGNKKAIDDSTSNLEIK</sequence>
<accession>A0ABY8AW43</accession>
<reference evidence="2 3" key="1">
    <citation type="submission" date="2023-02" db="EMBL/GenBank/DDBJ databases">
        <title>Genome Sequence of L. cardiaca H63T.</title>
        <authorList>
            <person name="Lopez A.E."/>
            <person name="Cianciotto N.P."/>
        </authorList>
    </citation>
    <scope>NUCLEOTIDE SEQUENCE [LARGE SCALE GENOMIC DNA]</scope>
    <source>
        <strain evidence="2 3">H63</strain>
    </source>
</reference>
<gene>
    <name evidence="2" type="ORF">PXX05_02445</name>
</gene>
<evidence type="ECO:0000313" key="3">
    <source>
        <dbReference type="Proteomes" id="UP001222087"/>
    </source>
</evidence>
<protein>
    <recommendedName>
        <fullName evidence="4">Dot/Icm T4SS effector</fullName>
    </recommendedName>
</protein>
<proteinExistence type="predicted"/>
<dbReference type="EMBL" id="CP119078">
    <property type="protein sequence ID" value="WED43656.1"/>
    <property type="molecule type" value="Genomic_DNA"/>
</dbReference>
<dbReference type="RefSeq" id="WP_275089467.1">
    <property type="nucleotide sequence ID" value="NZ_CP119078.1"/>
</dbReference>
<evidence type="ECO:0008006" key="4">
    <source>
        <dbReference type="Google" id="ProtNLM"/>
    </source>
</evidence>
<evidence type="ECO:0000313" key="2">
    <source>
        <dbReference type="EMBL" id="WED43656.1"/>
    </source>
</evidence>
<dbReference type="Proteomes" id="UP001222087">
    <property type="component" value="Chromosome"/>
</dbReference>
<evidence type="ECO:0000256" key="1">
    <source>
        <dbReference type="SAM" id="MobiDB-lite"/>
    </source>
</evidence>